<sequence length="87" mass="9828">MPPNDASSTPMTMLASSDMPPPHRHNLRRCHPFLLVRSLMQSKLSMPRSSLSSAAQTGSPSDRHLPPPPRADRPLNHNRNRSYHKRI</sequence>
<feature type="compositionally biased region" description="Basic and acidic residues" evidence="1">
    <location>
        <begin position="61"/>
        <end position="75"/>
    </location>
</feature>
<name>W9S6G9_9ROSA</name>
<feature type="compositionally biased region" description="Low complexity" evidence="1">
    <location>
        <begin position="43"/>
        <end position="53"/>
    </location>
</feature>
<feature type="region of interest" description="Disordered" evidence="1">
    <location>
        <begin position="43"/>
        <end position="87"/>
    </location>
</feature>
<reference evidence="3" key="1">
    <citation type="submission" date="2013-01" db="EMBL/GenBank/DDBJ databases">
        <title>Draft Genome Sequence of a Mulberry Tree, Morus notabilis C.K. Schneid.</title>
        <authorList>
            <person name="He N."/>
            <person name="Zhao S."/>
        </authorList>
    </citation>
    <scope>NUCLEOTIDE SEQUENCE</scope>
</reference>
<feature type="compositionally biased region" description="Polar residues" evidence="1">
    <location>
        <begin position="1"/>
        <end position="15"/>
    </location>
</feature>
<proteinExistence type="predicted"/>
<organism evidence="2 3">
    <name type="scientific">Morus notabilis</name>
    <dbReference type="NCBI Taxonomy" id="981085"/>
    <lineage>
        <taxon>Eukaryota</taxon>
        <taxon>Viridiplantae</taxon>
        <taxon>Streptophyta</taxon>
        <taxon>Embryophyta</taxon>
        <taxon>Tracheophyta</taxon>
        <taxon>Spermatophyta</taxon>
        <taxon>Magnoliopsida</taxon>
        <taxon>eudicotyledons</taxon>
        <taxon>Gunneridae</taxon>
        <taxon>Pentapetalae</taxon>
        <taxon>rosids</taxon>
        <taxon>fabids</taxon>
        <taxon>Rosales</taxon>
        <taxon>Moraceae</taxon>
        <taxon>Moreae</taxon>
        <taxon>Morus</taxon>
    </lineage>
</organism>
<accession>W9S6G9</accession>
<dbReference type="AlphaFoldDB" id="W9S6G9"/>
<dbReference type="Proteomes" id="UP000030645">
    <property type="component" value="Unassembled WGS sequence"/>
</dbReference>
<keyword evidence="3" id="KW-1185">Reference proteome</keyword>
<gene>
    <name evidence="2" type="ORF">L484_021369</name>
</gene>
<feature type="compositionally biased region" description="Basic residues" evidence="1">
    <location>
        <begin position="76"/>
        <end position="87"/>
    </location>
</feature>
<evidence type="ECO:0000256" key="1">
    <source>
        <dbReference type="SAM" id="MobiDB-lite"/>
    </source>
</evidence>
<dbReference type="EMBL" id="KE345061">
    <property type="protein sequence ID" value="EXB92385.1"/>
    <property type="molecule type" value="Genomic_DNA"/>
</dbReference>
<protein>
    <submittedName>
        <fullName evidence="2">Uncharacterized protein</fullName>
    </submittedName>
</protein>
<feature type="region of interest" description="Disordered" evidence="1">
    <location>
        <begin position="1"/>
        <end position="27"/>
    </location>
</feature>
<evidence type="ECO:0000313" key="3">
    <source>
        <dbReference type="Proteomes" id="UP000030645"/>
    </source>
</evidence>
<evidence type="ECO:0000313" key="2">
    <source>
        <dbReference type="EMBL" id="EXB92385.1"/>
    </source>
</evidence>